<accession>A0A0C3BTM3</accession>
<organism evidence="5 6">
    <name type="scientific">Hebeloma cylindrosporum</name>
    <dbReference type="NCBI Taxonomy" id="76867"/>
    <lineage>
        <taxon>Eukaryota</taxon>
        <taxon>Fungi</taxon>
        <taxon>Dikarya</taxon>
        <taxon>Basidiomycota</taxon>
        <taxon>Agaricomycotina</taxon>
        <taxon>Agaricomycetes</taxon>
        <taxon>Agaricomycetidae</taxon>
        <taxon>Agaricales</taxon>
        <taxon>Agaricineae</taxon>
        <taxon>Hymenogastraceae</taxon>
        <taxon>Hebeloma</taxon>
    </lineage>
</organism>
<feature type="domain" description="Zn(2)-C6 fungal-type" evidence="4">
    <location>
        <begin position="30"/>
        <end position="63"/>
    </location>
</feature>
<evidence type="ECO:0000313" key="6">
    <source>
        <dbReference type="Proteomes" id="UP000053424"/>
    </source>
</evidence>
<dbReference type="OrthoDB" id="5419315at2759"/>
<evidence type="ECO:0000256" key="3">
    <source>
        <dbReference type="SAM" id="MobiDB-lite"/>
    </source>
</evidence>
<keyword evidence="6" id="KW-1185">Reference proteome</keyword>
<dbReference type="HOGENOM" id="CLU_013536_0_0_1"/>
<proteinExistence type="predicted"/>
<dbReference type="GO" id="GO:0008270">
    <property type="term" value="F:zinc ion binding"/>
    <property type="evidence" value="ECO:0007669"/>
    <property type="project" value="InterPro"/>
</dbReference>
<dbReference type="GO" id="GO:0000981">
    <property type="term" value="F:DNA-binding transcription factor activity, RNA polymerase II-specific"/>
    <property type="evidence" value="ECO:0007669"/>
    <property type="project" value="InterPro"/>
</dbReference>
<feature type="compositionally biased region" description="Low complexity" evidence="3">
    <location>
        <begin position="128"/>
        <end position="142"/>
    </location>
</feature>
<sequence length="685" mass="77772">MPPQLTMKSPRPRKTNPVIKTKGAVRAKSGCYTCRIRRKKCDEKRINNEDGPCETCIRLKLKCLGFGAKRPDWLRENTRIQMLRDRIKAHLAAQGMIKGHAGSGSRTAVQEEILRLSDFRDGPEVSYGSPGSSASSSSAGSPRGREDSVESDHPHHHHYSAGRLVLPYSLSQAQSSFYPPHHYGGYERHGSTHSGWSPDLVVVKTEIVDEPCLYLLSELHESYSPTIGPQYEPPEEDMPGDIEHYSLQTTTPATRSSFSRDLYHAQFKIEDDPDPLFLEGDPIIMHFYPSTHLPFEFLDESLRHYVDNVVKIQYLLGDKNLLPQMIWRSIKCHEESHEAVTLLSRAYYGRQDNPSFSVLADTSVIGTIDSLKNSLSLKSKFSADDAMTALHVVSLYLFEGGRGRWDNFLAFAIQYVKNVLDNPTFMGSYSVALEAANPKDEFVVKTTIWFDVLAAITTQQPPMLMTYIRELFSPTRSYVGPEPGYSMLDPMGCTNTVLWALAETTYIAYWKRRHEEDGNLSVRELVRKVSEIEQHLQPLPRPYEPQKSSAEWSRFFASEMFRTGTKLFLKTVENGDFPLSPDIQESVNEAFKAIVEPKHQETDVKAAIVRSTVFPIFICGAFTLAEDQEKRRELRLQLMQNSGHEGVGNCATICNLLERLWDSRQVPNVPVEWRRYLRDAEILLV</sequence>
<dbReference type="EMBL" id="KN831784">
    <property type="protein sequence ID" value="KIM40020.1"/>
    <property type="molecule type" value="Genomic_DNA"/>
</dbReference>
<dbReference type="CDD" id="cd00067">
    <property type="entry name" value="GAL4"/>
    <property type="match status" value="1"/>
</dbReference>
<reference evidence="6" key="2">
    <citation type="submission" date="2015-01" db="EMBL/GenBank/DDBJ databases">
        <title>Evolutionary Origins and Diversification of the Mycorrhizal Mutualists.</title>
        <authorList>
            <consortium name="DOE Joint Genome Institute"/>
            <consortium name="Mycorrhizal Genomics Consortium"/>
            <person name="Kohler A."/>
            <person name="Kuo A."/>
            <person name="Nagy L.G."/>
            <person name="Floudas D."/>
            <person name="Copeland A."/>
            <person name="Barry K.W."/>
            <person name="Cichocki N."/>
            <person name="Veneault-Fourrey C."/>
            <person name="LaButti K."/>
            <person name="Lindquist E.A."/>
            <person name="Lipzen A."/>
            <person name="Lundell T."/>
            <person name="Morin E."/>
            <person name="Murat C."/>
            <person name="Riley R."/>
            <person name="Ohm R."/>
            <person name="Sun H."/>
            <person name="Tunlid A."/>
            <person name="Henrissat B."/>
            <person name="Grigoriev I.V."/>
            <person name="Hibbett D.S."/>
            <person name="Martin F."/>
        </authorList>
    </citation>
    <scope>NUCLEOTIDE SEQUENCE [LARGE SCALE GENOMIC DNA]</scope>
    <source>
        <strain evidence="6">h7</strain>
    </source>
</reference>
<evidence type="ECO:0000313" key="5">
    <source>
        <dbReference type="EMBL" id="KIM40020.1"/>
    </source>
</evidence>
<comment type="subcellular location">
    <subcellularLocation>
        <location evidence="1">Nucleus</location>
    </subcellularLocation>
</comment>
<feature type="compositionally biased region" description="Basic and acidic residues" evidence="3">
    <location>
        <begin position="143"/>
        <end position="153"/>
    </location>
</feature>
<evidence type="ECO:0000259" key="4">
    <source>
        <dbReference type="PROSITE" id="PS50048"/>
    </source>
</evidence>
<evidence type="ECO:0000256" key="1">
    <source>
        <dbReference type="ARBA" id="ARBA00004123"/>
    </source>
</evidence>
<dbReference type="GO" id="GO:0005634">
    <property type="term" value="C:nucleus"/>
    <property type="evidence" value="ECO:0007669"/>
    <property type="project" value="UniProtKB-SubCell"/>
</dbReference>
<dbReference type="SMART" id="SM00066">
    <property type="entry name" value="GAL4"/>
    <property type="match status" value="1"/>
</dbReference>
<dbReference type="InterPro" id="IPR021858">
    <property type="entry name" value="Fun_TF"/>
</dbReference>
<feature type="region of interest" description="Disordered" evidence="3">
    <location>
        <begin position="123"/>
        <end position="157"/>
    </location>
</feature>
<dbReference type="SUPFAM" id="SSF57701">
    <property type="entry name" value="Zn2/Cys6 DNA-binding domain"/>
    <property type="match status" value="1"/>
</dbReference>
<gene>
    <name evidence="5" type="ORF">M413DRAFT_29155</name>
</gene>
<dbReference type="AlphaFoldDB" id="A0A0C3BTM3"/>
<dbReference type="Proteomes" id="UP000053424">
    <property type="component" value="Unassembled WGS sequence"/>
</dbReference>
<evidence type="ECO:0000256" key="2">
    <source>
        <dbReference type="ARBA" id="ARBA00023242"/>
    </source>
</evidence>
<dbReference type="InterPro" id="IPR036864">
    <property type="entry name" value="Zn2-C6_fun-type_DNA-bd_sf"/>
</dbReference>
<reference evidence="5 6" key="1">
    <citation type="submission" date="2014-04" db="EMBL/GenBank/DDBJ databases">
        <authorList>
            <consortium name="DOE Joint Genome Institute"/>
            <person name="Kuo A."/>
            <person name="Gay G."/>
            <person name="Dore J."/>
            <person name="Kohler A."/>
            <person name="Nagy L.G."/>
            <person name="Floudas D."/>
            <person name="Copeland A."/>
            <person name="Barry K.W."/>
            <person name="Cichocki N."/>
            <person name="Veneault-Fourrey C."/>
            <person name="LaButti K."/>
            <person name="Lindquist E.A."/>
            <person name="Lipzen A."/>
            <person name="Lundell T."/>
            <person name="Morin E."/>
            <person name="Murat C."/>
            <person name="Sun H."/>
            <person name="Tunlid A."/>
            <person name="Henrissat B."/>
            <person name="Grigoriev I.V."/>
            <person name="Hibbett D.S."/>
            <person name="Martin F."/>
            <person name="Nordberg H.P."/>
            <person name="Cantor M.N."/>
            <person name="Hua S.X."/>
        </authorList>
    </citation>
    <scope>NUCLEOTIDE SEQUENCE [LARGE SCALE GENOMIC DNA]</scope>
    <source>
        <strain evidence="6">h7</strain>
    </source>
</reference>
<dbReference type="InterPro" id="IPR001138">
    <property type="entry name" value="Zn2Cys6_DnaBD"/>
</dbReference>
<name>A0A0C3BTM3_HEBCY</name>
<dbReference type="PROSITE" id="PS50048">
    <property type="entry name" value="ZN2_CY6_FUNGAL_2"/>
    <property type="match status" value="1"/>
</dbReference>
<dbReference type="PANTHER" id="PTHR37534">
    <property type="entry name" value="TRANSCRIPTIONAL ACTIVATOR PROTEIN UGA3"/>
    <property type="match status" value="1"/>
</dbReference>
<dbReference type="Pfam" id="PF11951">
    <property type="entry name" value="Fungal_trans_2"/>
    <property type="match status" value="1"/>
</dbReference>
<dbReference type="STRING" id="686832.A0A0C3BTM3"/>
<dbReference type="PROSITE" id="PS00463">
    <property type="entry name" value="ZN2_CY6_FUNGAL_1"/>
    <property type="match status" value="1"/>
</dbReference>
<keyword evidence="2" id="KW-0539">Nucleus</keyword>
<protein>
    <recommendedName>
        <fullName evidence="4">Zn(2)-C6 fungal-type domain-containing protein</fullName>
    </recommendedName>
</protein>
<dbReference type="PANTHER" id="PTHR37534:SF20">
    <property type="entry name" value="PRO1A C6 ZINK-FINGER PROTEIN"/>
    <property type="match status" value="1"/>
</dbReference>